<gene>
    <name evidence="2" type="ORF">LDAN0321_LOCUS17673</name>
</gene>
<protein>
    <submittedName>
        <fullName evidence="2">Uncharacterized protein</fullName>
    </submittedName>
</protein>
<sequence>MQSDTSKVDNFVGVLFTVFCATTIISGAFTSIVFTLLTLYSKTALSFGEAGQAKYLAFSEATHIFRVHGFRTFLVALYSFLVSFVLSLFLKLKGRLRKVMSVATAAAILMTIARVNKIIGLAGTIIFTP</sequence>
<feature type="transmembrane region" description="Helical" evidence="1">
    <location>
        <begin position="70"/>
        <end position="90"/>
    </location>
</feature>
<feature type="transmembrane region" description="Helical" evidence="1">
    <location>
        <begin position="102"/>
        <end position="127"/>
    </location>
</feature>
<proteinExistence type="predicted"/>
<dbReference type="AlphaFoldDB" id="A0A7S2LEJ3"/>
<organism evidence="2">
    <name type="scientific">Leptocylindrus danicus</name>
    <dbReference type="NCBI Taxonomy" id="163516"/>
    <lineage>
        <taxon>Eukaryota</taxon>
        <taxon>Sar</taxon>
        <taxon>Stramenopiles</taxon>
        <taxon>Ochrophyta</taxon>
        <taxon>Bacillariophyta</taxon>
        <taxon>Coscinodiscophyceae</taxon>
        <taxon>Chaetocerotophycidae</taxon>
        <taxon>Leptocylindrales</taxon>
        <taxon>Leptocylindraceae</taxon>
        <taxon>Leptocylindrus</taxon>
    </lineage>
</organism>
<evidence type="ECO:0000313" key="2">
    <source>
        <dbReference type="EMBL" id="CAD9604076.1"/>
    </source>
</evidence>
<keyword evidence="1" id="KW-0472">Membrane</keyword>
<keyword evidence="1" id="KW-1133">Transmembrane helix</keyword>
<accession>A0A7S2LEJ3</accession>
<evidence type="ECO:0000256" key="1">
    <source>
        <dbReference type="SAM" id="Phobius"/>
    </source>
</evidence>
<reference evidence="2" key="1">
    <citation type="submission" date="2021-01" db="EMBL/GenBank/DDBJ databases">
        <authorList>
            <person name="Corre E."/>
            <person name="Pelletier E."/>
            <person name="Niang G."/>
            <person name="Scheremetjew M."/>
            <person name="Finn R."/>
            <person name="Kale V."/>
            <person name="Holt S."/>
            <person name="Cochrane G."/>
            <person name="Meng A."/>
            <person name="Brown T."/>
            <person name="Cohen L."/>
        </authorList>
    </citation>
    <scope>NUCLEOTIDE SEQUENCE</scope>
    <source>
        <strain evidence="2">B650</strain>
    </source>
</reference>
<name>A0A7S2LEJ3_9STRA</name>
<keyword evidence="1" id="KW-0812">Transmembrane</keyword>
<feature type="transmembrane region" description="Helical" evidence="1">
    <location>
        <begin position="12"/>
        <end position="37"/>
    </location>
</feature>
<dbReference type="EMBL" id="HBGY01028590">
    <property type="protein sequence ID" value="CAD9604076.1"/>
    <property type="molecule type" value="Transcribed_RNA"/>
</dbReference>